<keyword evidence="1" id="KW-0812">Transmembrane</keyword>
<dbReference type="AlphaFoldDB" id="A0A7S2RDK8"/>
<organism evidence="3">
    <name type="scientific">Mucochytrium quahogii</name>
    <dbReference type="NCBI Taxonomy" id="96639"/>
    <lineage>
        <taxon>Eukaryota</taxon>
        <taxon>Sar</taxon>
        <taxon>Stramenopiles</taxon>
        <taxon>Bigyra</taxon>
        <taxon>Labyrinthulomycetes</taxon>
        <taxon>Thraustochytrida</taxon>
        <taxon>Thraustochytriidae</taxon>
        <taxon>Mucochytrium</taxon>
    </lineage>
</organism>
<dbReference type="InterPro" id="IPR011059">
    <property type="entry name" value="Metal-dep_hydrolase_composite"/>
</dbReference>
<dbReference type="Gene3D" id="3.10.310.70">
    <property type="match status" value="1"/>
</dbReference>
<accession>A0A7S2RDK8</accession>
<evidence type="ECO:0000259" key="2">
    <source>
        <dbReference type="Pfam" id="PF07969"/>
    </source>
</evidence>
<dbReference type="InterPro" id="IPR013108">
    <property type="entry name" value="Amidohydro_3"/>
</dbReference>
<protein>
    <recommendedName>
        <fullName evidence="2">Amidohydrolase 3 domain-containing protein</fullName>
    </recommendedName>
</protein>
<dbReference type="SUPFAM" id="SSF51556">
    <property type="entry name" value="Metallo-dependent hydrolases"/>
    <property type="match status" value="1"/>
</dbReference>
<dbReference type="SUPFAM" id="SSF51338">
    <property type="entry name" value="Composite domain of metallo-dependent hydrolases"/>
    <property type="match status" value="1"/>
</dbReference>
<dbReference type="Gene3D" id="3.20.20.140">
    <property type="entry name" value="Metal-dependent hydrolases"/>
    <property type="match status" value="1"/>
</dbReference>
<feature type="transmembrane region" description="Helical" evidence="1">
    <location>
        <begin position="647"/>
        <end position="672"/>
    </location>
</feature>
<evidence type="ECO:0000256" key="1">
    <source>
        <dbReference type="SAM" id="Phobius"/>
    </source>
</evidence>
<keyword evidence="1" id="KW-0472">Membrane</keyword>
<dbReference type="CDD" id="cd01300">
    <property type="entry name" value="YtcJ_like"/>
    <property type="match status" value="1"/>
</dbReference>
<evidence type="ECO:0000313" key="3">
    <source>
        <dbReference type="EMBL" id="CAD9667851.1"/>
    </source>
</evidence>
<dbReference type="GO" id="GO:0016810">
    <property type="term" value="F:hydrolase activity, acting on carbon-nitrogen (but not peptide) bonds"/>
    <property type="evidence" value="ECO:0007669"/>
    <property type="project" value="InterPro"/>
</dbReference>
<gene>
    <name evidence="3" type="ORF">QSP1433_LOCUS2223</name>
</gene>
<dbReference type="InterPro" id="IPR033932">
    <property type="entry name" value="YtcJ-like"/>
</dbReference>
<dbReference type="InterPro" id="IPR032466">
    <property type="entry name" value="Metal_Hydrolase"/>
</dbReference>
<proteinExistence type="predicted"/>
<sequence>MGLSQSNMLKSCGCSCSGKIAGHEHAREDKLHGEIVVFVAKEIVTMDPSWPSATAVAVQNGRVLTVGSMDDMKPWIERPGVHVRIDTTFKDLVLTPGFIEPHIHPMTGGTALRLPNIAYQDTPNPYGDTIPGCKSREACIEKLTNSCSKYAPGEVFIAWGWDSIALNGSHLHRDELDGVSTTNPVLVWDCSMHSVYANTLAMKQANLTPVSCKGIDGVNLDQDGQLSGIFRGVAAATLFKKLFKRVASVSELLESTIYLADLAKKGGITTMAEMLMGVFNLPVEERLYDVAFNNENMPVRCVVVRDAESQRKTVFGSTTLAIKRLRDAKNASTERLVYNNGVKFMMDDSFLGLDMQMNSPGYIDGHRGVWNSKPGYETFSKMLPYWKAGFRIHVHTNGTASQDALAKILTELQATHARFDHRFCFEHYGMSSESLTRKLKALGASASVNPFYHFHRADINEKHIGIDRAHTASRLKTLVDIGVPCALHTDTPVAPPRPLEEMWIAVNRFSSSGICRSPEERITPYQAMRMKTVDAAYVLGMDDVIGSIESGKFADFTVLYENPLQVGPERIKDIQIWGTVSGGVKYPRDERIDLKLKPPTDFMQGLLWLFTSTEKNPFLLQLLQYLCKRYNVEHISPIERREVTMRLVRSAICLVAGLFAICLAAGLFALCLEYKHRVIYKQG</sequence>
<dbReference type="PANTHER" id="PTHR22642">
    <property type="entry name" value="IMIDAZOLONEPROPIONASE"/>
    <property type="match status" value="1"/>
</dbReference>
<dbReference type="Pfam" id="PF07969">
    <property type="entry name" value="Amidohydro_3"/>
    <property type="match status" value="1"/>
</dbReference>
<dbReference type="PANTHER" id="PTHR22642:SF2">
    <property type="entry name" value="PROTEIN LONG AFTER FAR-RED 3"/>
    <property type="match status" value="1"/>
</dbReference>
<dbReference type="EMBL" id="HBHK01003779">
    <property type="protein sequence ID" value="CAD9667851.1"/>
    <property type="molecule type" value="Transcribed_RNA"/>
</dbReference>
<name>A0A7S2RDK8_9STRA</name>
<keyword evidence="1" id="KW-1133">Transmembrane helix</keyword>
<dbReference type="Gene3D" id="2.30.40.10">
    <property type="entry name" value="Urease, subunit C, domain 1"/>
    <property type="match status" value="1"/>
</dbReference>
<feature type="domain" description="Amidohydrolase 3" evidence="2">
    <location>
        <begin position="90"/>
        <end position="583"/>
    </location>
</feature>
<reference evidence="3" key="1">
    <citation type="submission" date="2021-01" db="EMBL/GenBank/DDBJ databases">
        <authorList>
            <person name="Corre E."/>
            <person name="Pelletier E."/>
            <person name="Niang G."/>
            <person name="Scheremetjew M."/>
            <person name="Finn R."/>
            <person name="Kale V."/>
            <person name="Holt S."/>
            <person name="Cochrane G."/>
            <person name="Meng A."/>
            <person name="Brown T."/>
            <person name="Cohen L."/>
        </authorList>
    </citation>
    <scope>NUCLEOTIDE SEQUENCE</scope>
    <source>
        <strain evidence="3">NY070348D</strain>
    </source>
</reference>